<dbReference type="Proteomes" id="UP000799118">
    <property type="component" value="Unassembled WGS sequence"/>
</dbReference>
<evidence type="ECO:0000313" key="4">
    <source>
        <dbReference type="Proteomes" id="UP000799118"/>
    </source>
</evidence>
<dbReference type="EMBL" id="ML769402">
    <property type="protein sequence ID" value="KAE9406356.1"/>
    <property type="molecule type" value="Genomic_DNA"/>
</dbReference>
<keyword evidence="1" id="KW-1133">Transmembrane helix</keyword>
<dbReference type="InterPro" id="IPR045339">
    <property type="entry name" value="DUF6534"/>
</dbReference>
<keyword evidence="1" id="KW-0472">Membrane</keyword>
<reference evidence="3" key="1">
    <citation type="journal article" date="2019" name="Environ. Microbiol.">
        <title>Fungal ecological strategies reflected in gene transcription - a case study of two litter decomposers.</title>
        <authorList>
            <person name="Barbi F."/>
            <person name="Kohler A."/>
            <person name="Barry K."/>
            <person name="Baskaran P."/>
            <person name="Daum C."/>
            <person name="Fauchery L."/>
            <person name="Ihrmark K."/>
            <person name="Kuo A."/>
            <person name="LaButti K."/>
            <person name="Lipzen A."/>
            <person name="Morin E."/>
            <person name="Grigoriev I.V."/>
            <person name="Henrissat B."/>
            <person name="Lindahl B."/>
            <person name="Martin F."/>
        </authorList>
    </citation>
    <scope>NUCLEOTIDE SEQUENCE</scope>
    <source>
        <strain evidence="3">JB14</strain>
    </source>
</reference>
<dbReference type="PANTHER" id="PTHR40465">
    <property type="entry name" value="CHROMOSOME 1, WHOLE GENOME SHOTGUN SEQUENCE"/>
    <property type="match status" value="1"/>
</dbReference>
<feature type="transmembrane region" description="Helical" evidence="1">
    <location>
        <begin position="130"/>
        <end position="152"/>
    </location>
</feature>
<evidence type="ECO:0000313" key="3">
    <source>
        <dbReference type="EMBL" id="KAE9406356.1"/>
    </source>
</evidence>
<feature type="transmembrane region" description="Helical" evidence="1">
    <location>
        <begin position="242"/>
        <end position="262"/>
    </location>
</feature>
<feature type="transmembrane region" description="Helical" evidence="1">
    <location>
        <begin position="60"/>
        <end position="84"/>
    </location>
</feature>
<feature type="transmembrane region" description="Helical" evidence="1">
    <location>
        <begin position="172"/>
        <end position="196"/>
    </location>
</feature>
<accession>A0A6A4I6Y3</accession>
<gene>
    <name evidence="3" type="ORF">BT96DRAFT_851650</name>
</gene>
<organism evidence="3 4">
    <name type="scientific">Gymnopus androsaceus JB14</name>
    <dbReference type="NCBI Taxonomy" id="1447944"/>
    <lineage>
        <taxon>Eukaryota</taxon>
        <taxon>Fungi</taxon>
        <taxon>Dikarya</taxon>
        <taxon>Basidiomycota</taxon>
        <taxon>Agaricomycotina</taxon>
        <taxon>Agaricomycetes</taxon>
        <taxon>Agaricomycetidae</taxon>
        <taxon>Agaricales</taxon>
        <taxon>Marasmiineae</taxon>
        <taxon>Omphalotaceae</taxon>
        <taxon>Gymnopus</taxon>
    </lineage>
</organism>
<dbReference type="PANTHER" id="PTHR40465:SF1">
    <property type="entry name" value="DUF6534 DOMAIN-CONTAINING PROTEIN"/>
    <property type="match status" value="1"/>
</dbReference>
<keyword evidence="4" id="KW-1185">Reference proteome</keyword>
<sequence length="343" mass="38312">MSNITNSVPLTALPLGINLSSSVDGIFYGYTLSTVLFGITIVQAWIYINTNDDKWPLRILVTALVLADFTTTCLDTQVLHHLLITNFGSLDVFTELPLSFMIETMLTIIIGVCAELFFISKVWLLKQLHWTVSVLMLVTCIGGAVAGIVAVVQDLEHPFVDFGLTHRAPRLATALNVGLTLLSNTITSTALCWSFANSRTGIKRTDTLLQKLFQYTVTRGIFVTVNLFLLLILFLVHPEELAWVPFHWSTSKVYVITMVAMLNSRDTLRKDLDRGAVITDSEMPANAPRSYINTGERIDPGVFGSLGRKANEAQDRRMMDILELENYNHISVLLNEQPLHQRV</sequence>
<dbReference type="OrthoDB" id="2864380at2759"/>
<keyword evidence="1" id="KW-0812">Transmembrane</keyword>
<protein>
    <recommendedName>
        <fullName evidence="2">DUF6534 domain-containing protein</fullName>
    </recommendedName>
</protein>
<dbReference type="Pfam" id="PF20152">
    <property type="entry name" value="DUF6534"/>
    <property type="match status" value="1"/>
</dbReference>
<dbReference type="AlphaFoldDB" id="A0A6A4I6Y3"/>
<name>A0A6A4I6Y3_9AGAR</name>
<proteinExistence type="predicted"/>
<evidence type="ECO:0000259" key="2">
    <source>
        <dbReference type="Pfam" id="PF20152"/>
    </source>
</evidence>
<evidence type="ECO:0000256" key="1">
    <source>
        <dbReference type="SAM" id="Phobius"/>
    </source>
</evidence>
<feature type="transmembrane region" description="Helical" evidence="1">
    <location>
        <begin position="96"/>
        <end position="118"/>
    </location>
</feature>
<feature type="transmembrane region" description="Helical" evidence="1">
    <location>
        <begin position="217"/>
        <end position="236"/>
    </location>
</feature>
<feature type="transmembrane region" description="Helical" evidence="1">
    <location>
        <begin position="27"/>
        <end position="48"/>
    </location>
</feature>
<feature type="domain" description="DUF6534" evidence="2">
    <location>
        <begin position="182"/>
        <end position="266"/>
    </location>
</feature>